<sequence>MSKDLPQQPQQSEEVDLGQLFKLIGNAFDRFFKFITSIFIGLYKVILMFLIHFYKRIIWYVAAAVIGVVVGFLIDEYSDDEYGANMFIETNFNSARQVYENLANFHQLASIDKDTTKLSELLGISTKQASKLKGFYIQPDLDENDIAEMYSDFYLRLDSLSRTEMTYDKYKESLTSYNFKIHLIGVASTDKNIYNKIEKAFVRELSKNPYLKELADVNQQNLDKQEEALFNQVQKNDSLVNEYLKIRINESRKEPIPGAGTTLYMGDAESSNLIVDESVVLEKRLMLEAQRRQVNVDKIEQKEVINVLASFPESGYDISDWYDEMKLLLPLVLFSLTVLIFTIIGLGKYLDNQSKE</sequence>
<reference evidence="3" key="1">
    <citation type="journal article" date="2019" name="Int. J. Syst. Evol. Microbiol.">
        <title>The Global Catalogue of Microorganisms (GCM) 10K type strain sequencing project: providing services to taxonomists for standard genome sequencing and annotation.</title>
        <authorList>
            <consortium name="The Broad Institute Genomics Platform"/>
            <consortium name="The Broad Institute Genome Sequencing Center for Infectious Disease"/>
            <person name="Wu L."/>
            <person name="Ma J."/>
        </authorList>
    </citation>
    <scope>NUCLEOTIDE SEQUENCE [LARGE SCALE GENOMIC DNA]</scope>
    <source>
        <strain evidence="3">JCM 18274</strain>
    </source>
</reference>
<evidence type="ECO:0000313" key="3">
    <source>
        <dbReference type="Proteomes" id="UP001500433"/>
    </source>
</evidence>
<dbReference type="RefSeq" id="WP_345273475.1">
    <property type="nucleotide sequence ID" value="NZ_BAABJH010000001.1"/>
</dbReference>
<name>A0ABP9F2J9_9FLAO</name>
<gene>
    <name evidence="2" type="ORF">GCM10023311_14830</name>
</gene>
<dbReference type="EMBL" id="BAABJH010000001">
    <property type="protein sequence ID" value="GAA4891483.1"/>
    <property type="molecule type" value="Genomic_DNA"/>
</dbReference>
<keyword evidence="1" id="KW-0472">Membrane</keyword>
<keyword evidence="3" id="KW-1185">Reference proteome</keyword>
<keyword evidence="1" id="KW-0812">Transmembrane</keyword>
<feature type="transmembrane region" description="Helical" evidence="1">
    <location>
        <begin position="327"/>
        <end position="350"/>
    </location>
</feature>
<keyword evidence="1" id="KW-1133">Transmembrane helix</keyword>
<feature type="transmembrane region" description="Helical" evidence="1">
    <location>
        <begin position="31"/>
        <end position="51"/>
    </location>
</feature>
<organism evidence="2 3">
    <name type="scientific">Flaviramulus aquimarinus</name>
    <dbReference type="NCBI Taxonomy" id="1170456"/>
    <lineage>
        <taxon>Bacteria</taxon>
        <taxon>Pseudomonadati</taxon>
        <taxon>Bacteroidota</taxon>
        <taxon>Flavobacteriia</taxon>
        <taxon>Flavobacteriales</taxon>
        <taxon>Flavobacteriaceae</taxon>
        <taxon>Flaviramulus</taxon>
    </lineage>
</organism>
<evidence type="ECO:0000256" key="1">
    <source>
        <dbReference type="SAM" id="Phobius"/>
    </source>
</evidence>
<comment type="caution">
    <text evidence="2">The sequence shown here is derived from an EMBL/GenBank/DDBJ whole genome shotgun (WGS) entry which is preliminary data.</text>
</comment>
<dbReference type="Proteomes" id="UP001500433">
    <property type="component" value="Unassembled WGS sequence"/>
</dbReference>
<evidence type="ECO:0008006" key="4">
    <source>
        <dbReference type="Google" id="ProtNLM"/>
    </source>
</evidence>
<proteinExistence type="predicted"/>
<feature type="transmembrane region" description="Helical" evidence="1">
    <location>
        <begin position="57"/>
        <end position="74"/>
    </location>
</feature>
<protein>
    <recommendedName>
        <fullName evidence="4">Chain length determinant protein</fullName>
    </recommendedName>
</protein>
<evidence type="ECO:0000313" key="2">
    <source>
        <dbReference type="EMBL" id="GAA4891483.1"/>
    </source>
</evidence>
<accession>A0ABP9F2J9</accession>